<keyword evidence="1" id="KW-0812">Transmembrane</keyword>
<gene>
    <name evidence="2" type="ORF">MCOR_34952</name>
</gene>
<reference evidence="2 3" key="1">
    <citation type="submission" date="2020-06" db="EMBL/GenBank/DDBJ databases">
        <authorList>
            <person name="Li R."/>
            <person name="Bekaert M."/>
        </authorList>
    </citation>
    <scope>NUCLEOTIDE SEQUENCE [LARGE SCALE GENOMIC DNA]</scope>
    <source>
        <strain evidence="3">wild</strain>
    </source>
</reference>
<keyword evidence="1" id="KW-1133">Transmembrane helix</keyword>
<keyword evidence="3" id="KW-1185">Reference proteome</keyword>
<dbReference type="Proteomes" id="UP000507470">
    <property type="component" value="Unassembled WGS sequence"/>
</dbReference>
<sequence length="234" mass="26032">MNAGHTELTTINRFNHQLIEKKTPHILSSDIPFGTYEMNILISQNAYDGSRLAVTRIENETLCNCKDSITMKSSSMDLTIETTRAMESTIEKVRQLDSSYTYTAGIISGMVASITLLTTFIALRRIINTMSRTKHSDITDTEISNTINDGVELIKTLNWDGQMDKKYNNIPPKSHMNTIYGGIGFIKSLNCNGQMNKENNNIPPKSHMTLSSLSIISYSHHILVLAGNPASGKK</sequence>
<dbReference type="OrthoDB" id="6184237at2759"/>
<dbReference type="EMBL" id="CACVKT020006320">
    <property type="protein sequence ID" value="CAC5400801.1"/>
    <property type="molecule type" value="Genomic_DNA"/>
</dbReference>
<evidence type="ECO:0000313" key="2">
    <source>
        <dbReference type="EMBL" id="CAC5400801.1"/>
    </source>
</evidence>
<dbReference type="AlphaFoldDB" id="A0A6J8CZ26"/>
<accession>A0A6J8CZ26</accession>
<evidence type="ECO:0000256" key="1">
    <source>
        <dbReference type="SAM" id="Phobius"/>
    </source>
</evidence>
<evidence type="ECO:0000313" key="3">
    <source>
        <dbReference type="Proteomes" id="UP000507470"/>
    </source>
</evidence>
<proteinExistence type="predicted"/>
<keyword evidence="1" id="KW-0472">Membrane</keyword>
<feature type="transmembrane region" description="Helical" evidence="1">
    <location>
        <begin position="102"/>
        <end position="123"/>
    </location>
</feature>
<protein>
    <submittedName>
        <fullName evidence="2">Uncharacterized protein</fullName>
    </submittedName>
</protein>
<name>A0A6J8CZ26_MYTCO</name>
<organism evidence="2 3">
    <name type="scientific">Mytilus coruscus</name>
    <name type="common">Sea mussel</name>
    <dbReference type="NCBI Taxonomy" id="42192"/>
    <lineage>
        <taxon>Eukaryota</taxon>
        <taxon>Metazoa</taxon>
        <taxon>Spiralia</taxon>
        <taxon>Lophotrochozoa</taxon>
        <taxon>Mollusca</taxon>
        <taxon>Bivalvia</taxon>
        <taxon>Autobranchia</taxon>
        <taxon>Pteriomorphia</taxon>
        <taxon>Mytilida</taxon>
        <taxon>Mytiloidea</taxon>
        <taxon>Mytilidae</taxon>
        <taxon>Mytilinae</taxon>
        <taxon>Mytilus</taxon>
    </lineage>
</organism>